<accession>A0A4S4D3W6</accession>
<name>A0A4S4D3W6_CAMSN</name>
<gene>
    <name evidence="2" type="ORF">TEA_021287</name>
</gene>
<comment type="caution">
    <text evidence="2">The sequence shown here is derived from an EMBL/GenBank/DDBJ whole genome shotgun (WGS) entry which is preliminary data.</text>
</comment>
<feature type="compositionally biased region" description="Basic and acidic residues" evidence="1">
    <location>
        <begin position="1"/>
        <end position="10"/>
    </location>
</feature>
<reference evidence="2 3" key="1">
    <citation type="journal article" date="2018" name="Proc. Natl. Acad. Sci. U.S.A.">
        <title>Draft genome sequence of Camellia sinensis var. sinensis provides insights into the evolution of the tea genome and tea quality.</title>
        <authorList>
            <person name="Wei C."/>
            <person name="Yang H."/>
            <person name="Wang S."/>
            <person name="Zhao J."/>
            <person name="Liu C."/>
            <person name="Gao L."/>
            <person name="Xia E."/>
            <person name="Lu Y."/>
            <person name="Tai Y."/>
            <person name="She G."/>
            <person name="Sun J."/>
            <person name="Cao H."/>
            <person name="Tong W."/>
            <person name="Gao Q."/>
            <person name="Li Y."/>
            <person name="Deng W."/>
            <person name="Jiang X."/>
            <person name="Wang W."/>
            <person name="Chen Q."/>
            <person name="Zhang S."/>
            <person name="Li H."/>
            <person name="Wu J."/>
            <person name="Wang P."/>
            <person name="Li P."/>
            <person name="Shi C."/>
            <person name="Zheng F."/>
            <person name="Jian J."/>
            <person name="Huang B."/>
            <person name="Shan D."/>
            <person name="Shi M."/>
            <person name="Fang C."/>
            <person name="Yue Y."/>
            <person name="Li F."/>
            <person name="Li D."/>
            <person name="Wei S."/>
            <person name="Han B."/>
            <person name="Jiang C."/>
            <person name="Yin Y."/>
            <person name="Xia T."/>
            <person name="Zhang Z."/>
            <person name="Bennetzen J.L."/>
            <person name="Zhao S."/>
            <person name="Wan X."/>
        </authorList>
    </citation>
    <scope>NUCLEOTIDE SEQUENCE [LARGE SCALE GENOMIC DNA]</scope>
    <source>
        <strain evidence="3">cv. Shuchazao</strain>
        <tissue evidence="2">Leaf</tissue>
    </source>
</reference>
<evidence type="ECO:0000313" key="2">
    <source>
        <dbReference type="EMBL" id="THF96877.1"/>
    </source>
</evidence>
<dbReference type="Proteomes" id="UP000306102">
    <property type="component" value="Unassembled WGS sequence"/>
</dbReference>
<organism evidence="2 3">
    <name type="scientific">Camellia sinensis var. sinensis</name>
    <name type="common">China tea</name>
    <dbReference type="NCBI Taxonomy" id="542762"/>
    <lineage>
        <taxon>Eukaryota</taxon>
        <taxon>Viridiplantae</taxon>
        <taxon>Streptophyta</taxon>
        <taxon>Embryophyta</taxon>
        <taxon>Tracheophyta</taxon>
        <taxon>Spermatophyta</taxon>
        <taxon>Magnoliopsida</taxon>
        <taxon>eudicotyledons</taxon>
        <taxon>Gunneridae</taxon>
        <taxon>Pentapetalae</taxon>
        <taxon>asterids</taxon>
        <taxon>Ericales</taxon>
        <taxon>Theaceae</taxon>
        <taxon>Camellia</taxon>
    </lineage>
</organism>
<dbReference type="PANTHER" id="PTHR45979">
    <property type="entry name" value="PAP/OAS1 SUBSTRATE-BINDING DOMAIN SUPERFAMILY"/>
    <property type="match status" value="1"/>
</dbReference>
<dbReference type="AlphaFoldDB" id="A0A4S4D3W6"/>
<feature type="region of interest" description="Disordered" evidence="1">
    <location>
        <begin position="1"/>
        <end position="27"/>
    </location>
</feature>
<dbReference type="InterPro" id="IPR043519">
    <property type="entry name" value="NT_sf"/>
</dbReference>
<dbReference type="PANTHER" id="PTHR45979:SF2">
    <property type="entry name" value="PAP_OAS1 SUBSTRATE-BINDING DOMAIN SUPERFAMILY"/>
    <property type="match status" value="1"/>
</dbReference>
<dbReference type="EMBL" id="SDRB02012724">
    <property type="protein sequence ID" value="THF96877.1"/>
    <property type="molecule type" value="Genomic_DNA"/>
</dbReference>
<evidence type="ECO:0008006" key="4">
    <source>
        <dbReference type="Google" id="ProtNLM"/>
    </source>
</evidence>
<proteinExistence type="predicted"/>
<evidence type="ECO:0000256" key="1">
    <source>
        <dbReference type="SAM" id="MobiDB-lite"/>
    </source>
</evidence>
<protein>
    <recommendedName>
        <fullName evidence="4">Polymerase nucleotidyl transferase domain-containing protein</fullName>
    </recommendedName>
</protein>
<dbReference type="SUPFAM" id="SSF81301">
    <property type="entry name" value="Nucleotidyltransferase"/>
    <property type="match status" value="1"/>
</dbReference>
<keyword evidence="3" id="KW-1185">Reference proteome</keyword>
<evidence type="ECO:0000313" key="3">
    <source>
        <dbReference type="Proteomes" id="UP000306102"/>
    </source>
</evidence>
<dbReference type="InterPro" id="IPR058921">
    <property type="entry name" value="PAP/OAS1-rel"/>
</dbReference>
<sequence>MGDLREEERQVPSPPSPSSSNPERWNRAEEATQKIVWQVQPTVLSEKRRREVIDYVERLIGGAIGCEVFPFGSVPLKTYLPDGDIDLTAFGGTNVEDALVNEVVSVLEAEYKNRAAEFIVKDVQLIWAEAMPHISVIFHGCRIHIPYQFFAFPPPVHSWNTELQMIELLFRLLNSVKLKEFPSLADEQLNHLRAIHLHDEFR</sequence>
<dbReference type="Gene3D" id="3.30.460.10">
    <property type="entry name" value="Beta Polymerase, domain 2"/>
    <property type="match status" value="1"/>
</dbReference>
<dbReference type="STRING" id="542762.A0A4S4D3W6"/>